<evidence type="ECO:0000256" key="4">
    <source>
        <dbReference type="ARBA" id="ARBA00023136"/>
    </source>
</evidence>
<evidence type="ECO:0000256" key="6">
    <source>
        <dbReference type="SAM" id="Phobius"/>
    </source>
</evidence>
<reference evidence="7 8" key="1">
    <citation type="submission" date="2020-09" db="EMBL/GenBank/DDBJ databases">
        <title>Characterization of Paenibacillus peoriae strain ZF390 with broad-spectrum antimicrobial activity as a potential biocontrol agent.</title>
        <authorList>
            <person name="Li L."/>
            <person name="Zhao Y."/>
            <person name="Li B."/>
            <person name="Xie X."/>
        </authorList>
    </citation>
    <scope>NUCLEOTIDE SEQUENCE [LARGE SCALE GENOMIC DNA]</scope>
    <source>
        <strain evidence="7 8">ZF390</strain>
    </source>
</reference>
<protein>
    <submittedName>
        <fullName evidence="7">Phage holin family protein</fullName>
    </submittedName>
</protein>
<dbReference type="AlphaFoldDB" id="A0A7H0Y399"/>
<evidence type="ECO:0000313" key="7">
    <source>
        <dbReference type="EMBL" id="QNR65557.1"/>
    </source>
</evidence>
<keyword evidence="4 6" id="KW-0472">Membrane</keyword>
<proteinExistence type="inferred from homology"/>
<dbReference type="RefSeq" id="WP_029518102.1">
    <property type="nucleotide sequence ID" value="NZ_CP061172.1"/>
</dbReference>
<evidence type="ECO:0000313" key="8">
    <source>
        <dbReference type="Proteomes" id="UP000516384"/>
    </source>
</evidence>
<gene>
    <name evidence="7" type="ORF">IAQ67_16880</name>
</gene>
<evidence type="ECO:0000256" key="3">
    <source>
        <dbReference type="ARBA" id="ARBA00022989"/>
    </source>
</evidence>
<sequence>MKENEFLEIMTGAYEYAYKSVEYVRPVFVFISTIVSYLLFPNEAYVAPTIGLFVALILDIATKYYAISMQNGGFRNAIITRKISSESMWRGTKKKLVSVLMVMICCGLFMRFTEFLPQIAIAITSICYGFMFFRETQSIAENLIDAGHTDMAWFLILVKKKKKEFMEDNDISEGNDSNDSTR</sequence>
<dbReference type="GO" id="GO:0016020">
    <property type="term" value="C:membrane"/>
    <property type="evidence" value="ECO:0007669"/>
    <property type="project" value="UniProtKB-SubCell"/>
</dbReference>
<comment type="similarity">
    <text evidence="5">Belongs to the bacteriophage holin family. Cp-1 holin subfamily.</text>
</comment>
<evidence type="ECO:0000256" key="1">
    <source>
        <dbReference type="ARBA" id="ARBA00004141"/>
    </source>
</evidence>
<evidence type="ECO:0000256" key="2">
    <source>
        <dbReference type="ARBA" id="ARBA00022692"/>
    </source>
</evidence>
<dbReference type="InterPro" id="IPR006480">
    <property type="entry name" value="Phage_holin_4_1"/>
</dbReference>
<feature type="transmembrane region" description="Helical" evidence="6">
    <location>
        <begin position="23"/>
        <end position="40"/>
    </location>
</feature>
<name>A0A7H0Y399_9BACL</name>
<dbReference type="EMBL" id="CP061172">
    <property type="protein sequence ID" value="QNR65557.1"/>
    <property type="molecule type" value="Genomic_DNA"/>
</dbReference>
<comment type="subcellular location">
    <subcellularLocation>
        <location evidence="1">Membrane</location>
        <topology evidence="1">Multi-pass membrane protein</topology>
    </subcellularLocation>
</comment>
<organism evidence="7 8">
    <name type="scientific">Paenibacillus peoriae</name>
    <dbReference type="NCBI Taxonomy" id="59893"/>
    <lineage>
        <taxon>Bacteria</taxon>
        <taxon>Bacillati</taxon>
        <taxon>Bacillota</taxon>
        <taxon>Bacilli</taxon>
        <taxon>Bacillales</taxon>
        <taxon>Paenibacillaceae</taxon>
        <taxon>Paenibacillus</taxon>
    </lineage>
</organism>
<dbReference type="Proteomes" id="UP000516384">
    <property type="component" value="Chromosome"/>
</dbReference>
<keyword evidence="3 6" id="KW-1133">Transmembrane helix</keyword>
<accession>A0A7H0Y399</accession>
<feature type="transmembrane region" description="Helical" evidence="6">
    <location>
        <begin position="96"/>
        <end position="112"/>
    </location>
</feature>
<dbReference type="Pfam" id="PF05105">
    <property type="entry name" value="Phage_holin_4_1"/>
    <property type="match status" value="1"/>
</dbReference>
<evidence type="ECO:0000256" key="5">
    <source>
        <dbReference type="ARBA" id="ARBA00023600"/>
    </source>
</evidence>
<keyword evidence="2 6" id="KW-0812">Transmembrane</keyword>
<feature type="transmembrane region" description="Helical" evidence="6">
    <location>
        <begin position="46"/>
        <end position="66"/>
    </location>
</feature>